<reference evidence="2 3" key="1">
    <citation type="journal article" date="2013" name="Biodegradation">
        <title>Quantitative proteomic analysis of ibuprofen-degrading Patulibacter sp. strain I11.</title>
        <authorList>
            <person name="Almeida B."/>
            <person name="Kjeldal H."/>
            <person name="Lolas I."/>
            <person name="Knudsen A.D."/>
            <person name="Carvalho G."/>
            <person name="Nielsen K.L."/>
            <person name="Barreto Crespo M.T."/>
            <person name="Stensballe A."/>
            <person name="Nielsen J.L."/>
        </authorList>
    </citation>
    <scope>NUCLEOTIDE SEQUENCE [LARGE SCALE GENOMIC DNA]</scope>
    <source>
        <strain evidence="2 3">I11</strain>
    </source>
</reference>
<evidence type="ECO:0000313" key="3">
    <source>
        <dbReference type="Proteomes" id="UP000005143"/>
    </source>
</evidence>
<organism evidence="2 3">
    <name type="scientific">Patulibacter medicamentivorans</name>
    <dbReference type="NCBI Taxonomy" id="1097667"/>
    <lineage>
        <taxon>Bacteria</taxon>
        <taxon>Bacillati</taxon>
        <taxon>Actinomycetota</taxon>
        <taxon>Thermoleophilia</taxon>
        <taxon>Solirubrobacterales</taxon>
        <taxon>Patulibacteraceae</taxon>
        <taxon>Patulibacter</taxon>
    </lineage>
</organism>
<dbReference type="EMBL" id="AGUD01000306">
    <property type="protein sequence ID" value="EHN08993.1"/>
    <property type="molecule type" value="Genomic_DNA"/>
</dbReference>
<dbReference type="InterPro" id="IPR057693">
    <property type="entry name" value="DUF7933"/>
</dbReference>
<dbReference type="RefSeq" id="WP_007578840.1">
    <property type="nucleotide sequence ID" value="NZ_AGUD01000306.1"/>
</dbReference>
<dbReference type="Pfam" id="PF25564">
    <property type="entry name" value="DUF7933"/>
    <property type="match status" value="1"/>
</dbReference>
<gene>
    <name evidence="2" type="ORF">PAI11_41460</name>
</gene>
<sequence length="666" mass="68058">MKKTLRALARRRSTAHGLDAVAPTHHANPTTCAAGAPTVGRALAAAAIGTALSIGLAAPAAAAVTGPNLAVNGDAEAALGGEWVNATGALARAQHGVGGYPGSSIIGGGSFDGGTYLFYGGSTATMETVQTIQLTGADLTDVAAGGVHSSLSAFIGGYAGQGDHLGLEATWKDALGSDLLTQVLDPVTNVERRNRSGFLPREDIQTIPAGATQVAVKLTGTRTSGTANDGYIDNISLRLIRGNPPQLSKAFGPTSTAPGVPSRLTLTIANPDPEAATGWTFTDDLAVGLAIASPANATTTCPNAVVEAPDGGETIGVTGDVDASSSCTVSVDVVGDAKGTYANGADNISAIGLLRPAEDAKLVIEDPAAPTARIADPGVSGPIGQGATVPVDFGCDGGIAPVRCEGTVTLPDGTVVPIADGGPLPTGQPGTHTITVTATDARGMVTKTTRTYVVAAPAPAPRSEDDVLLECGRIPVTLIDVTRGSRSRRGGWSRTTIVGVADRRFAGQPVAIRYQATNRVVARPTVGADGRFRAQVADPDPRNRADAEKRRYRAEIGGERSLALKLTRRFTTTSVTPKGARWVVRATATRPLVKGRATVEVRIKNSCDGSGWKTIGSGRLAASGRVVKQIPAPRPGSFQVVRLVTTVDGVNGRKAGRTYTVPRGLR</sequence>
<dbReference type="Proteomes" id="UP000005143">
    <property type="component" value="Unassembled WGS sequence"/>
</dbReference>
<proteinExistence type="predicted"/>
<comment type="caution">
    <text evidence="2">The sequence shown here is derived from an EMBL/GenBank/DDBJ whole genome shotgun (WGS) entry which is preliminary data.</text>
</comment>
<accession>H0EBB7</accession>
<dbReference type="AlphaFoldDB" id="H0EBB7"/>
<protein>
    <recommendedName>
        <fullName evidence="1">DUF7933 domain-containing protein</fullName>
    </recommendedName>
</protein>
<dbReference type="OrthoDB" id="345880at2"/>
<name>H0EBB7_9ACTN</name>
<evidence type="ECO:0000259" key="1">
    <source>
        <dbReference type="Pfam" id="PF25564"/>
    </source>
</evidence>
<feature type="domain" description="DUF7933" evidence="1">
    <location>
        <begin position="245"/>
        <end position="350"/>
    </location>
</feature>
<evidence type="ECO:0000313" key="2">
    <source>
        <dbReference type="EMBL" id="EHN08993.1"/>
    </source>
</evidence>
<keyword evidence="3" id="KW-1185">Reference proteome</keyword>